<proteinExistence type="predicted"/>
<dbReference type="InterPro" id="IPR029062">
    <property type="entry name" value="Class_I_gatase-like"/>
</dbReference>
<dbReference type="EMBL" id="PXYV01000017">
    <property type="protein sequence ID" value="PSR22438.1"/>
    <property type="molecule type" value="Genomic_DNA"/>
</dbReference>
<evidence type="ECO:0000259" key="1">
    <source>
        <dbReference type="Pfam" id="PF06283"/>
    </source>
</evidence>
<name>A0A2T2WJL9_9FIRM</name>
<dbReference type="InterPro" id="IPR029010">
    <property type="entry name" value="ThuA-like"/>
</dbReference>
<organism evidence="2 3">
    <name type="scientific">Sulfobacillus acidophilus</name>
    <dbReference type="NCBI Taxonomy" id="53633"/>
    <lineage>
        <taxon>Bacteria</taxon>
        <taxon>Bacillati</taxon>
        <taxon>Bacillota</taxon>
        <taxon>Clostridia</taxon>
        <taxon>Eubacteriales</taxon>
        <taxon>Clostridiales Family XVII. Incertae Sedis</taxon>
        <taxon>Sulfobacillus</taxon>
    </lineage>
</organism>
<reference evidence="2 3" key="1">
    <citation type="journal article" date="2014" name="BMC Genomics">
        <title>Comparison of environmental and isolate Sulfobacillus genomes reveals diverse carbon, sulfur, nitrogen, and hydrogen metabolisms.</title>
        <authorList>
            <person name="Justice N.B."/>
            <person name="Norman A."/>
            <person name="Brown C.T."/>
            <person name="Singh A."/>
            <person name="Thomas B.C."/>
            <person name="Banfield J.F."/>
        </authorList>
    </citation>
    <scope>NUCLEOTIDE SEQUENCE [LARGE SCALE GENOMIC DNA]</scope>
    <source>
        <strain evidence="2">AMDSBA3</strain>
    </source>
</reference>
<evidence type="ECO:0000313" key="2">
    <source>
        <dbReference type="EMBL" id="PSR22438.1"/>
    </source>
</evidence>
<protein>
    <recommendedName>
        <fullName evidence="1">ThuA-like domain-containing protein</fullName>
    </recommendedName>
</protein>
<dbReference type="SUPFAM" id="SSF52317">
    <property type="entry name" value="Class I glutamine amidotransferase-like"/>
    <property type="match status" value="1"/>
</dbReference>
<dbReference type="Proteomes" id="UP000241848">
    <property type="component" value="Unassembled WGS sequence"/>
</dbReference>
<dbReference type="Pfam" id="PF06283">
    <property type="entry name" value="ThuA"/>
    <property type="match status" value="1"/>
</dbReference>
<comment type="caution">
    <text evidence="2">The sequence shown here is derived from an EMBL/GenBank/DDBJ whole genome shotgun (WGS) entry which is preliminary data.</text>
</comment>
<sequence length="214" mass="23862">MEHKAVIVAGGWEGHQPTVTAKILADVLQEHDVQVEYMEALEELNVAERLNVDLIVMNWTMGHIPDNALENLLDAVQAGVGIAGLHGGMGDAFRDQPAYQYMVGGQWVAHPGDDGVAYRVHIVDHESPITRGLNDFDVVSEQYYMHVDPAIHVLATTTFPQAEMPVAWTTRYGAGRVFYCSLGHSPNIVRMEPVLTMMERGMMWALRQREVNPE</sequence>
<dbReference type="PANTHER" id="PTHR40469">
    <property type="entry name" value="SECRETED GLYCOSYL HYDROLASE"/>
    <property type="match status" value="1"/>
</dbReference>
<gene>
    <name evidence="2" type="ORF">C7B45_06885</name>
</gene>
<feature type="domain" description="ThuA-like" evidence="1">
    <location>
        <begin position="5"/>
        <end position="205"/>
    </location>
</feature>
<accession>A0A2T2WJL9</accession>
<evidence type="ECO:0000313" key="3">
    <source>
        <dbReference type="Proteomes" id="UP000241848"/>
    </source>
</evidence>
<dbReference type="Gene3D" id="3.40.50.880">
    <property type="match status" value="1"/>
</dbReference>
<dbReference type="PANTHER" id="PTHR40469:SF2">
    <property type="entry name" value="GALACTOSE-BINDING DOMAIN-LIKE SUPERFAMILY PROTEIN"/>
    <property type="match status" value="1"/>
</dbReference>
<dbReference type="AlphaFoldDB" id="A0A2T2WJL9"/>